<proteinExistence type="predicted"/>
<comment type="caution">
    <text evidence="1">The sequence shown here is derived from an EMBL/GenBank/DDBJ whole genome shotgun (WGS) entry which is preliminary data.</text>
</comment>
<gene>
    <name evidence="1" type="ORF">PIB30_014186</name>
</gene>
<reference evidence="1 2" key="1">
    <citation type="journal article" date="2023" name="Plants (Basel)">
        <title>Bridging the Gap: Combining Genomics and Transcriptomics Approaches to Understand Stylosanthes scabra, an Orphan Legume from the Brazilian Caatinga.</title>
        <authorList>
            <person name="Ferreira-Neto J.R.C."/>
            <person name="da Silva M.D."/>
            <person name="Binneck E."/>
            <person name="de Melo N.F."/>
            <person name="da Silva R.H."/>
            <person name="de Melo A.L.T.M."/>
            <person name="Pandolfi V."/>
            <person name="Bustamante F.O."/>
            <person name="Brasileiro-Vidal A.C."/>
            <person name="Benko-Iseppon A.M."/>
        </authorList>
    </citation>
    <scope>NUCLEOTIDE SEQUENCE [LARGE SCALE GENOMIC DNA]</scope>
    <source>
        <tissue evidence="1">Leaves</tissue>
    </source>
</reference>
<dbReference type="EMBL" id="JASCZI010151072">
    <property type="protein sequence ID" value="MED6168721.1"/>
    <property type="molecule type" value="Genomic_DNA"/>
</dbReference>
<name>A0ABU6V4Z1_9FABA</name>
<accession>A0ABU6V4Z1</accession>
<keyword evidence="2" id="KW-1185">Reference proteome</keyword>
<evidence type="ECO:0000313" key="1">
    <source>
        <dbReference type="EMBL" id="MED6168721.1"/>
    </source>
</evidence>
<organism evidence="1 2">
    <name type="scientific">Stylosanthes scabra</name>
    <dbReference type="NCBI Taxonomy" id="79078"/>
    <lineage>
        <taxon>Eukaryota</taxon>
        <taxon>Viridiplantae</taxon>
        <taxon>Streptophyta</taxon>
        <taxon>Embryophyta</taxon>
        <taxon>Tracheophyta</taxon>
        <taxon>Spermatophyta</taxon>
        <taxon>Magnoliopsida</taxon>
        <taxon>eudicotyledons</taxon>
        <taxon>Gunneridae</taxon>
        <taxon>Pentapetalae</taxon>
        <taxon>rosids</taxon>
        <taxon>fabids</taxon>
        <taxon>Fabales</taxon>
        <taxon>Fabaceae</taxon>
        <taxon>Papilionoideae</taxon>
        <taxon>50 kb inversion clade</taxon>
        <taxon>dalbergioids sensu lato</taxon>
        <taxon>Dalbergieae</taxon>
        <taxon>Pterocarpus clade</taxon>
        <taxon>Stylosanthes</taxon>
    </lineage>
</organism>
<evidence type="ECO:0000313" key="2">
    <source>
        <dbReference type="Proteomes" id="UP001341840"/>
    </source>
</evidence>
<dbReference type="Proteomes" id="UP001341840">
    <property type="component" value="Unassembled WGS sequence"/>
</dbReference>
<sequence>MNFRVKIFKFKKWMQDGSLSRRSAIIAFLSVSQVNREHGNSSGMKSKNQVLNIVITAAATHNLIREASTTTSHVNARRLRSKDLQNAMILSTNSMKSDLFWIHKFTESSLVTSIHWECQLLDIKLVLTASFI</sequence>
<protein>
    <submittedName>
        <fullName evidence="1">Uncharacterized protein</fullName>
    </submittedName>
</protein>